<organism evidence="2 3">
    <name type="scientific">Acer saccharum</name>
    <name type="common">Sugar maple</name>
    <dbReference type="NCBI Taxonomy" id="4024"/>
    <lineage>
        <taxon>Eukaryota</taxon>
        <taxon>Viridiplantae</taxon>
        <taxon>Streptophyta</taxon>
        <taxon>Embryophyta</taxon>
        <taxon>Tracheophyta</taxon>
        <taxon>Spermatophyta</taxon>
        <taxon>Magnoliopsida</taxon>
        <taxon>eudicotyledons</taxon>
        <taxon>Gunneridae</taxon>
        <taxon>Pentapetalae</taxon>
        <taxon>rosids</taxon>
        <taxon>malvids</taxon>
        <taxon>Sapindales</taxon>
        <taxon>Sapindaceae</taxon>
        <taxon>Hippocastanoideae</taxon>
        <taxon>Acereae</taxon>
        <taxon>Acer</taxon>
    </lineage>
</organism>
<comment type="caution">
    <text evidence="2">The sequence shown here is derived from an EMBL/GenBank/DDBJ whole genome shotgun (WGS) entry which is preliminary data.</text>
</comment>
<dbReference type="EMBL" id="JAUESC010000380">
    <property type="protein sequence ID" value="KAK0592965.1"/>
    <property type="molecule type" value="Genomic_DNA"/>
</dbReference>
<name>A0AA39SN52_ACESA</name>
<protein>
    <submittedName>
        <fullName evidence="2">Uncharacterized protein</fullName>
    </submittedName>
</protein>
<evidence type="ECO:0000313" key="3">
    <source>
        <dbReference type="Proteomes" id="UP001168877"/>
    </source>
</evidence>
<evidence type="ECO:0000256" key="1">
    <source>
        <dbReference type="SAM" id="MobiDB-lite"/>
    </source>
</evidence>
<reference evidence="2" key="1">
    <citation type="journal article" date="2022" name="Plant J.">
        <title>Strategies of tolerance reflected in two North American maple genomes.</title>
        <authorList>
            <person name="McEvoy S.L."/>
            <person name="Sezen U.U."/>
            <person name="Trouern-Trend A."/>
            <person name="McMahon S.M."/>
            <person name="Schaberg P.G."/>
            <person name="Yang J."/>
            <person name="Wegrzyn J.L."/>
            <person name="Swenson N.G."/>
        </authorList>
    </citation>
    <scope>NUCLEOTIDE SEQUENCE</scope>
    <source>
        <strain evidence="2">NS2018</strain>
    </source>
</reference>
<feature type="compositionally biased region" description="Basic residues" evidence="1">
    <location>
        <begin position="172"/>
        <end position="183"/>
    </location>
</feature>
<sequence length="192" mass="21738">MSMEDLILRLRVEEDHIKGDKADAPKMEARANVVEGTSLKQKFHKSKAKKIGKKVVNLHAPKGKDFKKIKGNCWVCGKSRHRAQDFLYRKDQNASQNVAKSAPNNQAANVIAMDVDLVAVISEINMISNVKGWWVDTRATRHIYGGREESQEPPDGGVVNKRPDTSDLYGNPKRKRKRKEKVKGKFCCKGYY</sequence>
<dbReference type="PANTHER" id="PTHR47592">
    <property type="entry name" value="PBF68 PROTEIN"/>
    <property type="match status" value="1"/>
</dbReference>
<keyword evidence="3" id="KW-1185">Reference proteome</keyword>
<feature type="region of interest" description="Disordered" evidence="1">
    <location>
        <begin position="145"/>
        <end position="183"/>
    </location>
</feature>
<proteinExistence type="predicted"/>
<dbReference type="AlphaFoldDB" id="A0AA39SN52"/>
<evidence type="ECO:0000313" key="2">
    <source>
        <dbReference type="EMBL" id="KAK0592965.1"/>
    </source>
</evidence>
<dbReference type="PANTHER" id="PTHR47592:SF27">
    <property type="entry name" value="OS08G0421700 PROTEIN"/>
    <property type="match status" value="1"/>
</dbReference>
<gene>
    <name evidence="2" type="ORF">LWI29_028333</name>
</gene>
<accession>A0AA39SN52</accession>
<reference evidence="2" key="2">
    <citation type="submission" date="2023-06" db="EMBL/GenBank/DDBJ databases">
        <authorList>
            <person name="Swenson N.G."/>
            <person name="Wegrzyn J.L."/>
            <person name="Mcevoy S.L."/>
        </authorList>
    </citation>
    <scope>NUCLEOTIDE SEQUENCE</scope>
    <source>
        <strain evidence="2">NS2018</strain>
        <tissue evidence="2">Leaf</tissue>
    </source>
</reference>
<dbReference type="Proteomes" id="UP001168877">
    <property type="component" value="Unassembled WGS sequence"/>
</dbReference>